<dbReference type="InterPro" id="IPR035965">
    <property type="entry name" value="PAS-like_dom_sf"/>
</dbReference>
<evidence type="ECO:0000256" key="4">
    <source>
        <dbReference type="ARBA" id="ARBA00022679"/>
    </source>
</evidence>
<protein>
    <recommendedName>
        <fullName evidence="2">histidine kinase</fullName>
        <ecNumber evidence="2">2.7.13.3</ecNumber>
    </recommendedName>
</protein>
<dbReference type="Proteomes" id="UP000638732">
    <property type="component" value="Unassembled WGS sequence"/>
</dbReference>
<dbReference type="InterPro" id="IPR036890">
    <property type="entry name" value="HATPase_C_sf"/>
</dbReference>
<dbReference type="InterPro" id="IPR004358">
    <property type="entry name" value="Sig_transdc_His_kin-like_C"/>
</dbReference>
<dbReference type="CDD" id="cd00130">
    <property type="entry name" value="PAS"/>
    <property type="match status" value="2"/>
</dbReference>
<organism evidence="12 13">
    <name type="scientific">Mucilaginibacter agri</name>
    <dbReference type="NCBI Taxonomy" id="2695265"/>
    <lineage>
        <taxon>Bacteria</taxon>
        <taxon>Pseudomonadati</taxon>
        <taxon>Bacteroidota</taxon>
        <taxon>Sphingobacteriia</taxon>
        <taxon>Sphingobacteriales</taxon>
        <taxon>Sphingobacteriaceae</taxon>
        <taxon>Mucilaginibacter</taxon>
    </lineage>
</organism>
<name>A0A965ZHV6_9SPHI</name>
<gene>
    <name evidence="12" type="ORF">GSY63_16665</name>
</gene>
<evidence type="ECO:0000256" key="8">
    <source>
        <dbReference type="SAM" id="Coils"/>
    </source>
</evidence>
<dbReference type="InterPro" id="IPR000700">
    <property type="entry name" value="PAS-assoc_C"/>
</dbReference>
<evidence type="ECO:0000259" key="9">
    <source>
        <dbReference type="PROSITE" id="PS50109"/>
    </source>
</evidence>
<dbReference type="Gene3D" id="3.30.450.20">
    <property type="entry name" value="PAS domain"/>
    <property type="match status" value="4"/>
</dbReference>
<dbReference type="Gene3D" id="1.10.287.130">
    <property type="match status" value="1"/>
</dbReference>
<reference evidence="12" key="1">
    <citation type="submission" date="2020-01" db="EMBL/GenBank/DDBJ databases">
        <authorList>
            <person name="Seo Y.L."/>
        </authorList>
    </citation>
    <scope>NUCLEOTIDE SEQUENCE</scope>
    <source>
        <strain evidence="12">R11</strain>
    </source>
</reference>
<dbReference type="GO" id="GO:0000155">
    <property type="term" value="F:phosphorelay sensor kinase activity"/>
    <property type="evidence" value="ECO:0007669"/>
    <property type="project" value="InterPro"/>
</dbReference>
<evidence type="ECO:0000256" key="3">
    <source>
        <dbReference type="ARBA" id="ARBA00022553"/>
    </source>
</evidence>
<dbReference type="InterPro" id="IPR001610">
    <property type="entry name" value="PAC"/>
</dbReference>
<dbReference type="SUPFAM" id="SSF47384">
    <property type="entry name" value="Homodimeric domain of signal transducing histidine kinase"/>
    <property type="match status" value="1"/>
</dbReference>
<dbReference type="Gene3D" id="3.30.565.10">
    <property type="entry name" value="Histidine kinase-like ATPase, C-terminal domain"/>
    <property type="match status" value="1"/>
</dbReference>
<dbReference type="Gene3D" id="2.10.70.100">
    <property type="match status" value="1"/>
</dbReference>
<feature type="domain" description="PAC" evidence="11">
    <location>
        <begin position="390"/>
        <end position="443"/>
    </location>
</feature>
<dbReference type="RefSeq" id="WP_166586980.1">
    <property type="nucleotide sequence ID" value="NZ_WWEO01000044.1"/>
</dbReference>
<dbReference type="Gene3D" id="3.30.450.40">
    <property type="match status" value="1"/>
</dbReference>
<dbReference type="InterPro" id="IPR013767">
    <property type="entry name" value="PAS_fold"/>
</dbReference>
<dbReference type="InterPro" id="IPR003661">
    <property type="entry name" value="HisK_dim/P_dom"/>
</dbReference>
<dbReference type="SMART" id="SM00387">
    <property type="entry name" value="HATPase_c"/>
    <property type="match status" value="1"/>
</dbReference>
<evidence type="ECO:0000256" key="1">
    <source>
        <dbReference type="ARBA" id="ARBA00000085"/>
    </source>
</evidence>
<dbReference type="PROSITE" id="PS50113">
    <property type="entry name" value="PAC"/>
    <property type="match status" value="3"/>
</dbReference>
<keyword evidence="5" id="KW-0418">Kinase</keyword>
<sequence length="971" mass="109520">MPSQVSTHISIPYFLQRGGELGELIRNYNWAETKLGALETWPQILKNTLSIILKSKFPMLIWWGPDLILFYNDAFKPYLERNGKHPIALGQRGEDGWPEVWPIIKPLIDRVMSGGESTWSEDQLIPVYRDNKLEEVYWTFSYSGLTNEDGLIEGVLVTCAETTAQLQAYKEVNNAKNELEFAIESAELGTWDLDPVTNRFVGNTRLKNWFGIAADKEIELSEATDLIEASDRQRVLSAISKALTYESGGSYDIEYAIINPQTLIPRYVRAKGKALFNQDKQPIKFSGILQDISEERKAAKELKRNRAQLEQTYEQVRLSKEAAMLGTFDMDLESGNLEWDARCRVLFGINHNDKVTYEKDFVLGLHPEDRDRILDVINKSFIKSISNGDYDVEYRTVGAEDQKVRWIRAKGKVYFDEYDKPIRFIGSVLDITDQKLDQIRLMESAEKQARLAAIVSTSDDTIVSKTLQGIITSWNIAAERMFGYTEAEIIGKHISLIIPPSRLKEEDFIISQIASGNKIDHFETIRIAKDGHEIPLSISVSPITDETGKVIGASKIARDISAQWAAQETARRYTERLEIMNLMVETISEELDLNKILQKITDATTELTGAQFGAFFYNNIDEKGESFLLYTLSGAPKEMFEKFGMPRNTAVFHPTFSGQGVVRVDDITKDSRYGKSSPHFGMPKGHLPVVSYLAVPVVSRSGTVIGGLFFGHPEPGKFTKEHESLVVSIAAQSAIGIDNAKLYEQVKLLNDKKDEFIGLASHELKTPLTSINGYLQILSRLKMDDKQQRFVDKTLQQVQKLTTLVNDLLDISKIEAGQLQLNIQKFDLKELLNDVIELIQHSNENYQITLNTTVENCIVNADSQRIEQVLLNLLTNAIKYSPGANTIELSLTCTAHEVQVDVKDFGLGIPENKIGQIFSRFYRVEDLNPTISGLGIGLYLACEIVTRHNGRLWVNSEIDVGSTFHFTLPLN</sequence>
<dbReference type="Pfam" id="PF00512">
    <property type="entry name" value="HisKA"/>
    <property type="match status" value="1"/>
</dbReference>
<dbReference type="Pfam" id="PF13185">
    <property type="entry name" value="GAF_2"/>
    <property type="match status" value="1"/>
</dbReference>
<dbReference type="AlphaFoldDB" id="A0A965ZHV6"/>
<feature type="coiled-coil region" evidence="8">
    <location>
        <begin position="292"/>
        <end position="319"/>
    </location>
</feature>
<keyword evidence="3" id="KW-0597">Phosphoprotein</keyword>
<dbReference type="FunFam" id="1.10.287.130:FF:000001">
    <property type="entry name" value="Two-component sensor histidine kinase"/>
    <property type="match status" value="1"/>
</dbReference>
<dbReference type="PROSITE" id="PS50109">
    <property type="entry name" value="HIS_KIN"/>
    <property type="match status" value="1"/>
</dbReference>
<proteinExistence type="predicted"/>
<evidence type="ECO:0000313" key="12">
    <source>
        <dbReference type="EMBL" id="NCD71000.1"/>
    </source>
</evidence>
<dbReference type="SUPFAM" id="SSF55785">
    <property type="entry name" value="PYP-like sensor domain (PAS domain)"/>
    <property type="match status" value="3"/>
</dbReference>
<evidence type="ECO:0000313" key="13">
    <source>
        <dbReference type="Proteomes" id="UP000638732"/>
    </source>
</evidence>
<dbReference type="Pfam" id="PF00989">
    <property type="entry name" value="PAS"/>
    <property type="match status" value="1"/>
</dbReference>
<feature type="domain" description="PAS" evidence="10">
    <location>
        <begin position="447"/>
        <end position="517"/>
    </location>
</feature>
<dbReference type="CDD" id="cd00082">
    <property type="entry name" value="HisKA"/>
    <property type="match status" value="1"/>
</dbReference>
<evidence type="ECO:0000259" key="10">
    <source>
        <dbReference type="PROSITE" id="PS50112"/>
    </source>
</evidence>
<evidence type="ECO:0000256" key="5">
    <source>
        <dbReference type="ARBA" id="ARBA00022777"/>
    </source>
</evidence>
<keyword evidence="8" id="KW-0175">Coiled coil</keyword>
<dbReference type="NCBIfam" id="TIGR00229">
    <property type="entry name" value="sensory_box"/>
    <property type="match status" value="1"/>
</dbReference>
<dbReference type="PANTHER" id="PTHR43304">
    <property type="entry name" value="PHYTOCHROME-LIKE PROTEIN CPH1"/>
    <property type="match status" value="1"/>
</dbReference>
<accession>A0A965ZHV6</accession>
<dbReference type="PANTHER" id="PTHR43304:SF1">
    <property type="entry name" value="PAC DOMAIN-CONTAINING PROTEIN"/>
    <property type="match status" value="1"/>
</dbReference>
<evidence type="ECO:0000256" key="7">
    <source>
        <dbReference type="ARBA" id="ARBA00023136"/>
    </source>
</evidence>
<dbReference type="InterPro" id="IPR029016">
    <property type="entry name" value="GAF-like_dom_sf"/>
</dbReference>
<dbReference type="SMART" id="SM00086">
    <property type="entry name" value="PAC"/>
    <property type="match status" value="3"/>
</dbReference>
<dbReference type="Pfam" id="PF08447">
    <property type="entry name" value="PAS_3"/>
    <property type="match status" value="2"/>
</dbReference>
<dbReference type="SUPFAM" id="SSF55874">
    <property type="entry name" value="ATPase domain of HSP90 chaperone/DNA topoisomerase II/histidine kinase"/>
    <property type="match status" value="1"/>
</dbReference>
<comment type="caution">
    <text evidence="12">The sequence shown here is derived from an EMBL/GenBank/DDBJ whole genome shotgun (WGS) entry which is preliminary data.</text>
</comment>
<evidence type="ECO:0000259" key="11">
    <source>
        <dbReference type="PROSITE" id="PS50113"/>
    </source>
</evidence>
<feature type="domain" description="PAC" evidence="11">
    <location>
        <begin position="520"/>
        <end position="572"/>
    </location>
</feature>
<dbReference type="InterPro" id="IPR052162">
    <property type="entry name" value="Sensor_kinase/Photoreceptor"/>
</dbReference>
<keyword evidence="13" id="KW-1185">Reference proteome</keyword>
<dbReference type="SMART" id="SM00065">
    <property type="entry name" value="GAF"/>
    <property type="match status" value="1"/>
</dbReference>
<dbReference type="InterPro" id="IPR003594">
    <property type="entry name" value="HATPase_dom"/>
</dbReference>
<feature type="domain" description="Histidine kinase" evidence="9">
    <location>
        <begin position="759"/>
        <end position="971"/>
    </location>
</feature>
<reference evidence="12" key="2">
    <citation type="submission" date="2020-10" db="EMBL/GenBank/DDBJ databases">
        <title>Mucilaginibacter sp. nov., isolated from soil.</title>
        <authorList>
            <person name="Jeon C.O."/>
        </authorList>
    </citation>
    <scope>NUCLEOTIDE SEQUENCE</scope>
    <source>
        <strain evidence="12">R11</strain>
    </source>
</reference>
<keyword evidence="7" id="KW-0472">Membrane</keyword>
<keyword evidence="4" id="KW-0808">Transferase</keyword>
<keyword evidence="6" id="KW-0902">Two-component regulatory system</keyword>
<dbReference type="InterPro" id="IPR005467">
    <property type="entry name" value="His_kinase_dom"/>
</dbReference>
<dbReference type="Pfam" id="PF02518">
    <property type="entry name" value="HATPase_c"/>
    <property type="match status" value="1"/>
</dbReference>
<evidence type="ECO:0000256" key="6">
    <source>
        <dbReference type="ARBA" id="ARBA00023012"/>
    </source>
</evidence>
<dbReference type="InterPro" id="IPR013655">
    <property type="entry name" value="PAS_fold_3"/>
</dbReference>
<dbReference type="InterPro" id="IPR003018">
    <property type="entry name" value="GAF"/>
</dbReference>
<dbReference type="SUPFAM" id="SSF55781">
    <property type="entry name" value="GAF domain-like"/>
    <property type="match status" value="1"/>
</dbReference>
<dbReference type="GO" id="GO:0006355">
    <property type="term" value="P:regulation of DNA-templated transcription"/>
    <property type="evidence" value="ECO:0007669"/>
    <property type="project" value="InterPro"/>
</dbReference>
<dbReference type="CDD" id="cd00075">
    <property type="entry name" value="HATPase"/>
    <property type="match status" value="1"/>
</dbReference>
<dbReference type="EMBL" id="WWEO01000044">
    <property type="protein sequence ID" value="NCD71000.1"/>
    <property type="molecule type" value="Genomic_DNA"/>
</dbReference>
<dbReference type="InterPro" id="IPR036097">
    <property type="entry name" value="HisK_dim/P_sf"/>
</dbReference>
<dbReference type="InterPro" id="IPR000014">
    <property type="entry name" value="PAS"/>
</dbReference>
<comment type="catalytic activity">
    <reaction evidence="1">
        <text>ATP + protein L-histidine = ADP + protein N-phospho-L-histidine.</text>
        <dbReference type="EC" id="2.7.13.3"/>
    </reaction>
</comment>
<feature type="domain" description="PAC" evidence="11">
    <location>
        <begin position="251"/>
        <end position="304"/>
    </location>
</feature>
<dbReference type="EC" id="2.7.13.3" evidence="2"/>
<dbReference type="FunFam" id="3.30.565.10:FF:000006">
    <property type="entry name" value="Sensor histidine kinase WalK"/>
    <property type="match status" value="1"/>
</dbReference>
<dbReference type="SMART" id="SM00091">
    <property type="entry name" value="PAS"/>
    <property type="match status" value="3"/>
</dbReference>
<dbReference type="PROSITE" id="PS50112">
    <property type="entry name" value="PAS"/>
    <property type="match status" value="1"/>
</dbReference>
<evidence type="ECO:0000256" key="2">
    <source>
        <dbReference type="ARBA" id="ARBA00012438"/>
    </source>
</evidence>
<dbReference type="SMART" id="SM00388">
    <property type="entry name" value="HisKA"/>
    <property type="match status" value="1"/>
</dbReference>
<dbReference type="PRINTS" id="PR00344">
    <property type="entry name" value="BCTRLSENSOR"/>
</dbReference>